<organism evidence="1 2">
    <name type="scientific">Clostridium perfringens</name>
    <dbReference type="NCBI Taxonomy" id="1502"/>
    <lineage>
        <taxon>Bacteria</taxon>
        <taxon>Bacillati</taxon>
        <taxon>Bacillota</taxon>
        <taxon>Clostridia</taxon>
        <taxon>Eubacteriales</taxon>
        <taxon>Clostridiaceae</taxon>
        <taxon>Clostridium</taxon>
    </lineage>
</organism>
<dbReference type="Proteomes" id="UP001291306">
    <property type="component" value="Unassembled WGS sequence"/>
</dbReference>
<comment type="caution">
    <text evidence="1">The sequence shown here is derived from an EMBL/GenBank/DDBJ whole genome shotgun (WGS) entry which is preliminary data.</text>
</comment>
<protein>
    <submittedName>
        <fullName evidence="1">Ferredoxin</fullName>
    </submittedName>
</protein>
<gene>
    <name evidence="1" type="ORF">GNF79_19755</name>
</gene>
<reference evidence="1" key="1">
    <citation type="submission" date="2019-11" db="EMBL/GenBank/DDBJ databases">
        <title>Characterization of Clostridium perfringens isolates from swine manure treated agricultural soils.</title>
        <authorList>
            <person name="Wushke S.T."/>
        </authorList>
    </citation>
    <scope>NUCLEOTIDE SEQUENCE</scope>
    <source>
        <strain evidence="1">X26</strain>
    </source>
</reference>
<sequence length="120" mass="12875">MTKIKLSDGSFMDGDVFIETTGSTGSMTNCSRYGNGCSMCILRCPSFGGRESLSSKAGIKDIIGERKNGIPGAMSGSCELPRESLSNDILDKLDKYGVVSLPIPKEDINLDKLSEKVCQQ</sequence>
<dbReference type="AlphaFoldDB" id="A0AAW9IFH7"/>
<evidence type="ECO:0000313" key="2">
    <source>
        <dbReference type="Proteomes" id="UP001291306"/>
    </source>
</evidence>
<name>A0AAW9IFH7_CLOPF</name>
<proteinExistence type="predicted"/>
<dbReference type="EMBL" id="WNVC01001187">
    <property type="protein sequence ID" value="MDZ5001245.1"/>
    <property type="molecule type" value="Genomic_DNA"/>
</dbReference>
<evidence type="ECO:0000313" key="1">
    <source>
        <dbReference type="EMBL" id="MDZ5001245.1"/>
    </source>
</evidence>
<accession>A0AAW9IFH7</accession>